<reference evidence="1 4" key="1">
    <citation type="submission" date="2015-02" db="EMBL/GenBank/DDBJ databases">
        <title>Genome Sequencing of Rickettsiales.</title>
        <authorList>
            <person name="Daugherty S.C."/>
            <person name="Su Q."/>
            <person name="Abolude K."/>
            <person name="Beier-Sexton M."/>
            <person name="Carlyon J.A."/>
            <person name="Carter R."/>
            <person name="Day N.P."/>
            <person name="Dumler S.J."/>
            <person name="Dyachenko V."/>
            <person name="Godinez A."/>
            <person name="Kurtti T.J."/>
            <person name="Lichay M."/>
            <person name="Mullins K.E."/>
            <person name="Ott S."/>
            <person name="Pappas-Brown V."/>
            <person name="Paris D.H."/>
            <person name="Patel P."/>
            <person name="Richards A.L."/>
            <person name="Sadzewicz L."/>
            <person name="Sears K."/>
            <person name="Seidman D."/>
            <person name="Sengamalay N."/>
            <person name="Stenos J."/>
            <person name="Tallon L.J."/>
            <person name="Vincent G."/>
            <person name="Fraser C.M."/>
            <person name="Munderloh U."/>
            <person name="Dunning-Hotopp J.C."/>
        </authorList>
    </citation>
    <scope>NUCLEOTIDE SEQUENCE [LARGE SCALE GENOMIC DNA]</scope>
    <source>
        <strain evidence="1 4">Gilliam</strain>
    </source>
</reference>
<evidence type="ECO:0000313" key="2">
    <source>
        <dbReference type="EMBL" id="KJV52845.1"/>
    </source>
</evidence>
<reference evidence="3" key="3">
    <citation type="submission" date="2018-03" db="EMBL/GenBank/DDBJ databases">
        <authorList>
            <person name="Keele B.F."/>
        </authorList>
    </citation>
    <scope>NUCLEOTIDE SEQUENCE [LARGE SCALE GENOMIC DNA]</scope>
    <source>
        <strain evidence="3">Gilliam</strain>
    </source>
</reference>
<dbReference type="Proteomes" id="UP000244959">
    <property type="component" value="Chromosome I"/>
</dbReference>
<dbReference type="EMBL" id="LS398551">
    <property type="protein sequence ID" value="SPR03753.1"/>
    <property type="molecule type" value="Genomic_DNA"/>
</dbReference>
<proteinExistence type="predicted"/>
<gene>
    <name evidence="3" type="ORF">GILLIAM_00468</name>
    <name evidence="2" type="ORF">OTSGILL_1200</name>
    <name evidence="1" type="ORF">OTSGILL_2948</name>
</gene>
<evidence type="ECO:0000313" key="1">
    <source>
        <dbReference type="EMBL" id="KJV50546.1"/>
    </source>
</evidence>
<accession>A0A0F3M4B6</accession>
<keyword evidence="5" id="KW-1185">Reference proteome</keyword>
<protein>
    <submittedName>
        <fullName evidence="1">Uncharacterized protein</fullName>
    </submittedName>
</protein>
<evidence type="ECO:0000313" key="4">
    <source>
        <dbReference type="Proteomes" id="UP000033769"/>
    </source>
</evidence>
<evidence type="ECO:0000313" key="5">
    <source>
        <dbReference type="Proteomes" id="UP000244959"/>
    </source>
</evidence>
<evidence type="ECO:0000313" key="3">
    <source>
        <dbReference type="EMBL" id="SPR03753.1"/>
    </source>
</evidence>
<dbReference type="AlphaFoldDB" id="A0A0F3M4B6"/>
<reference evidence="5" key="2">
    <citation type="submission" date="2018-03" db="EMBL/GenBank/DDBJ databases">
        <authorList>
            <person name="Batty M. E."/>
            <person name="Batty M E."/>
        </authorList>
    </citation>
    <scope>NUCLEOTIDE SEQUENCE [LARGE SCALE GENOMIC DNA]</scope>
    <source>
        <strain evidence="5">Gilliam</strain>
    </source>
</reference>
<dbReference type="Proteomes" id="UP000033769">
    <property type="component" value="Unassembled WGS sequence"/>
</dbReference>
<sequence length="175" mass="19871">MYNDNSGQATSGMVNQTKIIKPTIDFLLKENNKTVILVGYDENIYSDIINGCDNYSNIKAHTVKRDNLYISIFYHPYDIHETSSNRVYALLNCRKGFILGNKGSTIVFNALNYDIQKELEELKHDERFTDNNISILDTDGFIEFINHKPNDEDLDISCAGMVFEAVNSISACVIL</sequence>
<dbReference type="PATRIC" id="fig|1359184.3.peg.3110"/>
<name>A0A0F3M4B6_ORITS</name>
<dbReference type="EMBL" id="LANO01000016">
    <property type="protein sequence ID" value="KJV52845.1"/>
    <property type="molecule type" value="Genomic_DNA"/>
</dbReference>
<dbReference type="RefSeq" id="WP_047220577.1">
    <property type="nucleotide sequence ID" value="NZ_LS398551.1"/>
</dbReference>
<organism evidence="1 4">
    <name type="scientific">Orientia tsutsugamushi str. Gilliam</name>
    <dbReference type="NCBI Taxonomy" id="1359184"/>
    <lineage>
        <taxon>Bacteria</taxon>
        <taxon>Pseudomonadati</taxon>
        <taxon>Pseudomonadota</taxon>
        <taxon>Alphaproteobacteria</taxon>
        <taxon>Rickettsiales</taxon>
        <taxon>Rickettsiaceae</taxon>
        <taxon>Rickettsieae</taxon>
        <taxon>Orientia</taxon>
    </lineage>
</organism>
<dbReference type="EMBL" id="LANO01000074">
    <property type="protein sequence ID" value="KJV50546.1"/>
    <property type="molecule type" value="Genomic_DNA"/>
</dbReference>